<accession>A0ABV6C336</accession>
<dbReference type="Pfam" id="PF00535">
    <property type="entry name" value="Glycos_transf_2"/>
    <property type="match status" value="1"/>
</dbReference>
<keyword evidence="2" id="KW-0328">Glycosyltransferase</keyword>
<dbReference type="CDD" id="cd06442">
    <property type="entry name" value="DPM1_like"/>
    <property type="match status" value="1"/>
</dbReference>
<evidence type="ECO:0000256" key="3">
    <source>
        <dbReference type="ARBA" id="ARBA00022679"/>
    </source>
</evidence>
<evidence type="ECO:0000259" key="4">
    <source>
        <dbReference type="Pfam" id="PF00535"/>
    </source>
</evidence>
<evidence type="ECO:0000313" key="6">
    <source>
        <dbReference type="Proteomes" id="UP001589788"/>
    </source>
</evidence>
<evidence type="ECO:0000313" key="5">
    <source>
        <dbReference type="EMBL" id="MFC0082089.1"/>
    </source>
</evidence>
<dbReference type="PANTHER" id="PTHR43398:SF1">
    <property type="entry name" value="DOLICHOL-PHOSPHATE MANNOSYLTRANSFERASE SUBUNIT 1"/>
    <property type="match status" value="1"/>
</dbReference>
<dbReference type="SUPFAM" id="SSF53448">
    <property type="entry name" value="Nucleotide-diphospho-sugar transferases"/>
    <property type="match status" value="1"/>
</dbReference>
<evidence type="ECO:0000256" key="2">
    <source>
        <dbReference type="ARBA" id="ARBA00022676"/>
    </source>
</evidence>
<feature type="domain" description="Glycosyltransferase 2-like" evidence="4">
    <location>
        <begin position="5"/>
        <end position="169"/>
    </location>
</feature>
<dbReference type="InterPro" id="IPR029044">
    <property type="entry name" value="Nucleotide-diphossugar_trans"/>
</dbReference>
<dbReference type="Gene3D" id="3.90.550.10">
    <property type="entry name" value="Spore Coat Polysaccharide Biosynthesis Protein SpsA, Chain A"/>
    <property type="match status" value="1"/>
</dbReference>
<comment type="caution">
    <text evidence="5">The sequence shown here is derived from an EMBL/GenBank/DDBJ whole genome shotgun (WGS) entry which is preliminary data.</text>
</comment>
<evidence type="ECO:0000256" key="1">
    <source>
        <dbReference type="ARBA" id="ARBA00006739"/>
    </source>
</evidence>
<dbReference type="PANTHER" id="PTHR43398">
    <property type="entry name" value="DOLICHOL-PHOSPHATE MANNOSYLTRANSFERASE SUBUNIT 1"/>
    <property type="match status" value="1"/>
</dbReference>
<dbReference type="RefSeq" id="WP_377789520.1">
    <property type="nucleotide sequence ID" value="NZ_JBHLYQ010000070.1"/>
</dbReference>
<gene>
    <name evidence="5" type="ORF">ACFFRE_07995</name>
</gene>
<protein>
    <submittedName>
        <fullName evidence="5">Polyprenol monophosphomannose synthase</fullName>
    </submittedName>
</protein>
<sequence length="251" mass="27499">MRVLVVLPTYNEAANIEEVLRRVRANLPEGSVLVVDDGSPDGTAEIAERLGEELGQVAVLRRSGKQGLGSAYRAGFRWGLEHGFEAMVEMDSDLSHDPAALPSLVAPLAEGYDLVVGSRYVPGGSIPNWSKSRWLLSRGGNLYAAWVLGMPVTDSTSGFRAYRAEILKAVDLDSVRADGYGFQIEMCHRVLQAGGRVTEVPIRFVDRVRGTSKMSTAIVVEALGLVTWWGLRRLADRLAPRRQRRPGRSGR</sequence>
<organism evidence="5 6">
    <name type="scientific">Aciditerrimonas ferrireducens</name>
    <dbReference type="NCBI Taxonomy" id="667306"/>
    <lineage>
        <taxon>Bacteria</taxon>
        <taxon>Bacillati</taxon>
        <taxon>Actinomycetota</taxon>
        <taxon>Acidimicrobiia</taxon>
        <taxon>Acidimicrobiales</taxon>
        <taxon>Acidimicrobiaceae</taxon>
        <taxon>Aciditerrimonas</taxon>
    </lineage>
</organism>
<dbReference type="InterPro" id="IPR001173">
    <property type="entry name" value="Glyco_trans_2-like"/>
</dbReference>
<dbReference type="InterPro" id="IPR039528">
    <property type="entry name" value="DPM1-like"/>
</dbReference>
<proteinExistence type="inferred from homology"/>
<name>A0ABV6C336_9ACTN</name>
<reference evidence="5 6" key="1">
    <citation type="submission" date="2024-09" db="EMBL/GenBank/DDBJ databases">
        <authorList>
            <person name="Sun Q."/>
            <person name="Mori K."/>
        </authorList>
    </citation>
    <scope>NUCLEOTIDE SEQUENCE [LARGE SCALE GENOMIC DNA]</scope>
    <source>
        <strain evidence="5 6">JCM 15389</strain>
    </source>
</reference>
<comment type="similarity">
    <text evidence="1">Belongs to the glycosyltransferase 2 family.</text>
</comment>
<dbReference type="Proteomes" id="UP001589788">
    <property type="component" value="Unassembled WGS sequence"/>
</dbReference>
<keyword evidence="6" id="KW-1185">Reference proteome</keyword>
<dbReference type="EMBL" id="JBHLYQ010000070">
    <property type="protein sequence ID" value="MFC0082089.1"/>
    <property type="molecule type" value="Genomic_DNA"/>
</dbReference>
<keyword evidence="3" id="KW-0808">Transferase</keyword>